<dbReference type="EMBL" id="JAROKS010000013">
    <property type="protein sequence ID" value="KAK1797712.1"/>
    <property type="molecule type" value="Genomic_DNA"/>
</dbReference>
<dbReference type="Pfam" id="PF00106">
    <property type="entry name" value="adh_short"/>
    <property type="match status" value="2"/>
</dbReference>
<evidence type="ECO:0000256" key="2">
    <source>
        <dbReference type="ARBA" id="ARBA00023002"/>
    </source>
</evidence>
<keyword evidence="2" id="KW-0560">Oxidoreductase</keyword>
<dbReference type="PANTHER" id="PTHR24320">
    <property type="entry name" value="RETINOL DEHYDROGENASE"/>
    <property type="match status" value="1"/>
</dbReference>
<reference evidence="3" key="1">
    <citation type="submission" date="2023-03" db="EMBL/GenBank/DDBJ databases">
        <title>Electrophorus voltai genome.</title>
        <authorList>
            <person name="Bian C."/>
        </authorList>
    </citation>
    <scope>NUCLEOTIDE SEQUENCE</scope>
    <source>
        <strain evidence="3">CB-2022</strain>
        <tissue evidence="3">Muscle</tissue>
    </source>
</reference>
<evidence type="ECO:0000313" key="4">
    <source>
        <dbReference type="Proteomes" id="UP001239994"/>
    </source>
</evidence>
<evidence type="ECO:0008006" key="5">
    <source>
        <dbReference type="Google" id="ProtNLM"/>
    </source>
</evidence>
<keyword evidence="4" id="KW-1185">Reference proteome</keyword>
<proteinExistence type="inferred from homology"/>
<dbReference type="InterPro" id="IPR036291">
    <property type="entry name" value="NAD(P)-bd_dom_sf"/>
</dbReference>
<organism evidence="3 4">
    <name type="scientific">Electrophorus voltai</name>
    <dbReference type="NCBI Taxonomy" id="2609070"/>
    <lineage>
        <taxon>Eukaryota</taxon>
        <taxon>Metazoa</taxon>
        <taxon>Chordata</taxon>
        <taxon>Craniata</taxon>
        <taxon>Vertebrata</taxon>
        <taxon>Euteleostomi</taxon>
        <taxon>Actinopterygii</taxon>
        <taxon>Neopterygii</taxon>
        <taxon>Teleostei</taxon>
        <taxon>Ostariophysi</taxon>
        <taxon>Gymnotiformes</taxon>
        <taxon>Gymnotoidei</taxon>
        <taxon>Gymnotidae</taxon>
        <taxon>Electrophorus</taxon>
    </lineage>
</organism>
<protein>
    <recommendedName>
        <fullName evidence="5">Dehydrogenase/reductase (SDR family) X-linked</fullName>
    </recommendedName>
</protein>
<evidence type="ECO:0000313" key="3">
    <source>
        <dbReference type="EMBL" id="KAK1797712.1"/>
    </source>
</evidence>
<comment type="similarity">
    <text evidence="1">Belongs to the short-chain dehydrogenases/reductases (SDR) family.</text>
</comment>
<sequence length="425" mass="46328">MSVLARVLPVLKLYLTAVKVLFYQLLHKPFAVPALPKQHGKVAIVTGGARGLGYAIVRQLAGLGMHVIIASHDKKQGLAAVKSIREEQSRALVVAAEEILRSFWVCRFLAEIIEWVAIRPPDWPEEQQGLPTPAVCEQGSLLLIIVLNLTATKVRFVVSLGLSLSPPPHLSVDFEFVDLASLSSVRQFVCRFQAQGLPLHVLINNAAVMLVPEGKTDDGFELHFATNYLGHFLLTRFLLDTLVHSGKDEACSRIISISSSAHYTADKDFLFFRSMQHYSAHGAYAHSKLAQVLFTYRLQQELQSSGCAVTASAVDPGVVDTHLYRNLSTPARLAQRLIAHLLFRSPAQAAATAVYAAASPELEGVGGCYLYEGKRVSSSALSYDVELQAQLWRRSCSLLGLADSLYVYQAKRGGGGGGAYTNLSL</sequence>
<dbReference type="PRINTS" id="PR00081">
    <property type="entry name" value="GDHRDH"/>
</dbReference>
<name>A0AAD8ZE46_9TELE</name>
<dbReference type="Proteomes" id="UP001239994">
    <property type="component" value="Unassembled WGS sequence"/>
</dbReference>
<dbReference type="AlphaFoldDB" id="A0AAD8ZE46"/>
<dbReference type="InterPro" id="IPR002347">
    <property type="entry name" value="SDR_fam"/>
</dbReference>
<dbReference type="GO" id="GO:0016491">
    <property type="term" value="F:oxidoreductase activity"/>
    <property type="evidence" value="ECO:0007669"/>
    <property type="project" value="UniProtKB-KW"/>
</dbReference>
<evidence type="ECO:0000256" key="1">
    <source>
        <dbReference type="ARBA" id="ARBA00006484"/>
    </source>
</evidence>
<dbReference type="SUPFAM" id="SSF51735">
    <property type="entry name" value="NAD(P)-binding Rossmann-fold domains"/>
    <property type="match status" value="1"/>
</dbReference>
<dbReference type="Gene3D" id="3.40.50.720">
    <property type="entry name" value="NAD(P)-binding Rossmann-like Domain"/>
    <property type="match status" value="2"/>
</dbReference>
<accession>A0AAD8ZE46</accession>
<comment type="caution">
    <text evidence="3">The sequence shown here is derived from an EMBL/GenBank/DDBJ whole genome shotgun (WGS) entry which is preliminary data.</text>
</comment>
<dbReference type="PANTHER" id="PTHR24320:SF264">
    <property type="entry name" value="DEHYDROGENASE_REDUCTASE SDR FAMILY MEMBER ON CHROMOSOME X"/>
    <property type="match status" value="1"/>
</dbReference>
<gene>
    <name evidence="3" type="ORF">P4O66_008078</name>
</gene>